<dbReference type="PANTHER" id="PTHR34933">
    <property type="entry name" value="FLAGELLAR L-RING PROTEIN"/>
    <property type="match status" value="1"/>
</dbReference>
<comment type="caution">
    <text evidence="12">The sequence shown here is derived from an EMBL/GenBank/DDBJ whole genome shotgun (WGS) entry which is preliminary data.</text>
</comment>
<keyword evidence="5 11" id="KW-0732">Signal</keyword>
<evidence type="ECO:0000256" key="10">
    <source>
        <dbReference type="ARBA" id="ARBA00023288"/>
    </source>
</evidence>
<dbReference type="EMBL" id="JBHUHT010000007">
    <property type="protein sequence ID" value="MFD2094834.1"/>
    <property type="molecule type" value="Genomic_DNA"/>
</dbReference>
<organism evidence="12 13">
    <name type="scientific">Corallincola platygyrae</name>
    <dbReference type="NCBI Taxonomy" id="1193278"/>
    <lineage>
        <taxon>Bacteria</taxon>
        <taxon>Pseudomonadati</taxon>
        <taxon>Pseudomonadota</taxon>
        <taxon>Gammaproteobacteria</taxon>
        <taxon>Alteromonadales</taxon>
        <taxon>Psychromonadaceae</taxon>
        <taxon>Corallincola</taxon>
    </lineage>
</organism>
<evidence type="ECO:0000256" key="3">
    <source>
        <dbReference type="ARBA" id="ARBA00006929"/>
    </source>
</evidence>
<accession>A0ABW4XLG4</accession>
<evidence type="ECO:0000256" key="9">
    <source>
        <dbReference type="ARBA" id="ARBA00023237"/>
    </source>
</evidence>
<dbReference type="InterPro" id="IPR000527">
    <property type="entry name" value="Flag_Lring"/>
</dbReference>
<evidence type="ECO:0000256" key="1">
    <source>
        <dbReference type="ARBA" id="ARBA00002591"/>
    </source>
</evidence>
<sequence length="222" mass="24203">MKKLLPLVLLGLTGCGSVYQVQPDDPYYAPLIPEMPEAQMVLTGSMFQDVTAQNLYSDIKARRIGDIITVNLVENTKANKGAKSELDKETSVEYLAPTMFGRPVTIGGNTLDVGIDNTTEFEGESKVNQNNSLLGAISVSVVQVLANGHLVVRGEKWITINQGDEYIRLTGIIRPEDVTADNNIASTKVANARIQYSGTGSAHDTQTPGWLTQFFNSPIWPF</sequence>
<dbReference type="HAMAP" id="MF_00415">
    <property type="entry name" value="FlgH"/>
    <property type="match status" value="1"/>
</dbReference>
<keyword evidence="7" id="KW-0564">Palmitate</keyword>
<keyword evidence="10 11" id="KW-0449">Lipoprotein</keyword>
<evidence type="ECO:0000256" key="6">
    <source>
        <dbReference type="ARBA" id="ARBA00023136"/>
    </source>
</evidence>
<dbReference type="PRINTS" id="PR01008">
    <property type="entry name" value="FLGLRINGFLGH"/>
</dbReference>
<keyword evidence="9 11" id="KW-0998">Cell outer membrane</keyword>
<gene>
    <name evidence="11 12" type="primary">flgH</name>
    <name evidence="12" type="ORF">ACFSJ3_02475</name>
</gene>
<dbReference type="Pfam" id="PF02107">
    <property type="entry name" value="FlgH"/>
    <property type="match status" value="1"/>
</dbReference>
<evidence type="ECO:0000256" key="2">
    <source>
        <dbReference type="ARBA" id="ARBA00004635"/>
    </source>
</evidence>
<protein>
    <recommendedName>
        <fullName evidence="11">Flagellar L-ring protein</fullName>
    </recommendedName>
    <alternativeName>
        <fullName evidence="11">Basal body L-ring protein</fullName>
    </alternativeName>
</protein>
<proteinExistence type="inferred from homology"/>
<keyword evidence="12" id="KW-0282">Flagellum</keyword>
<dbReference type="NCBIfam" id="NF001304">
    <property type="entry name" value="PRK00249.1-4"/>
    <property type="match status" value="1"/>
</dbReference>
<evidence type="ECO:0000313" key="12">
    <source>
        <dbReference type="EMBL" id="MFD2094834.1"/>
    </source>
</evidence>
<dbReference type="NCBIfam" id="NF009338">
    <property type="entry name" value="PRK12698.1"/>
    <property type="match status" value="1"/>
</dbReference>
<reference evidence="13" key="1">
    <citation type="journal article" date="2019" name="Int. J. Syst. Evol. Microbiol.">
        <title>The Global Catalogue of Microorganisms (GCM) 10K type strain sequencing project: providing services to taxonomists for standard genome sequencing and annotation.</title>
        <authorList>
            <consortium name="The Broad Institute Genomics Platform"/>
            <consortium name="The Broad Institute Genome Sequencing Center for Infectious Disease"/>
            <person name="Wu L."/>
            <person name="Ma J."/>
        </authorList>
    </citation>
    <scope>NUCLEOTIDE SEQUENCE [LARGE SCALE GENOMIC DNA]</scope>
    <source>
        <strain evidence="13">CGMCC 1.10992</strain>
    </source>
</reference>
<dbReference type="PANTHER" id="PTHR34933:SF1">
    <property type="entry name" value="FLAGELLAR L-RING PROTEIN"/>
    <property type="match status" value="1"/>
</dbReference>
<evidence type="ECO:0000256" key="7">
    <source>
        <dbReference type="ARBA" id="ARBA00023139"/>
    </source>
</evidence>
<evidence type="ECO:0000313" key="13">
    <source>
        <dbReference type="Proteomes" id="UP001597380"/>
    </source>
</evidence>
<dbReference type="RefSeq" id="WP_345338168.1">
    <property type="nucleotide sequence ID" value="NZ_BAABLI010000004.1"/>
</dbReference>
<keyword evidence="13" id="KW-1185">Reference proteome</keyword>
<keyword evidence="8 11" id="KW-0975">Bacterial flagellum</keyword>
<comment type="subcellular location">
    <subcellularLocation>
        <location evidence="11">Cell outer membrane</location>
        <topology evidence="11">Lipid-anchor</topology>
    </subcellularLocation>
    <subcellularLocation>
        <location evidence="11">Bacterial flagellum basal body</location>
    </subcellularLocation>
    <subcellularLocation>
        <location evidence="2">Membrane</location>
        <topology evidence="2">Lipid-anchor</topology>
    </subcellularLocation>
</comment>
<dbReference type="PROSITE" id="PS51257">
    <property type="entry name" value="PROKAR_LIPOPROTEIN"/>
    <property type="match status" value="1"/>
</dbReference>
<keyword evidence="12" id="KW-0969">Cilium</keyword>
<evidence type="ECO:0000256" key="11">
    <source>
        <dbReference type="HAMAP-Rule" id="MF_00415"/>
    </source>
</evidence>
<dbReference type="Proteomes" id="UP001597380">
    <property type="component" value="Unassembled WGS sequence"/>
</dbReference>
<comment type="function">
    <text evidence="1 11">Assembles around the rod to form the L-ring and probably protects the motor/basal body from shearing forces during rotation.</text>
</comment>
<comment type="subunit">
    <text evidence="4 11">The basal body constitutes a major portion of the flagellar organelle and consists of four rings (L,P,S, and M) mounted on a central rod.</text>
</comment>
<keyword evidence="12" id="KW-0966">Cell projection</keyword>
<evidence type="ECO:0000256" key="5">
    <source>
        <dbReference type="ARBA" id="ARBA00022729"/>
    </source>
</evidence>
<name>A0ABW4XLG4_9GAMM</name>
<evidence type="ECO:0000256" key="4">
    <source>
        <dbReference type="ARBA" id="ARBA00011439"/>
    </source>
</evidence>
<keyword evidence="6 11" id="KW-0472">Membrane</keyword>
<evidence type="ECO:0000256" key="8">
    <source>
        <dbReference type="ARBA" id="ARBA00023143"/>
    </source>
</evidence>
<comment type="similarity">
    <text evidence="3 11">Belongs to the FlgH family.</text>
</comment>